<feature type="domain" description="Translocation and assembly module TamB C-terminal" evidence="6">
    <location>
        <begin position="930"/>
        <end position="1252"/>
    </location>
</feature>
<keyword evidence="4 5" id="KW-0472">Membrane</keyword>
<evidence type="ECO:0000313" key="7">
    <source>
        <dbReference type="EMBL" id="MDK9557348.1"/>
    </source>
</evidence>
<dbReference type="Proteomes" id="UP001223547">
    <property type="component" value="Unassembled WGS sequence"/>
</dbReference>
<keyword evidence="2 5" id="KW-0812">Transmembrane</keyword>
<dbReference type="Pfam" id="PF04357">
    <property type="entry name" value="TamB"/>
    <property type="match status" value="1"/>
</dbReference>
<evidence type="ECO:0000259" key="6">
    <source>
        <dbReference type="Pfam" id="PF04357"/>
    </source>
</evidence>
<evidence type="ECO:0000256" key="4">
    <source>
        <dbReference type="ARBA" id="ARBA00023136"/>
    </source>
</evidence>
<dbReference type="PANTHER" id="PTHR36985:SF1">
    <property type="entry name" value="TRANSLOCATION AND ASSEMBLY MODULE SUBUNIT TAMB"/>
    <property type="match status" value="1"/>
</dbReference>
<keyword evidence="3 5" id="KW-1133">Transmembrane helix</keyword>
<evidence type="ECO:0000256" key="5">
    <source>
        <dbReference type="SAM" id="Phobius"/>
    </source>
</evidence>
<dbReference type="EMBL" id="JASSQD010000001">
    <property type="protein sequence ID" value="MDK9557348.1"/>
    <property type="molecule type" value="Genomic_DNA"/>
</dbReference>
<name>A0ABT7HAE4_9GAMM</name>
<reference evidence="7 8" key="1">
    <citation type="submission" date="2023-05" db="EMBL/GenBank/DDBJ databases">
        <title>Marinobacter albus sp. nov., a marine bacterium isolated from sand in a coastal intertidal zone of huludao.</title>
        <authorList>
            <person name="Deng T."/>
        </authorList>
    </citation>
    <scope>NUCLEOTIDE SEQUENCE [LARGE SCALE GENOMIC DNA]</scope>
    <source>
        <strain evidence="7 8">M216</strain>
    </source>
</reference>
<dbReference type="RefSeq" id="WP_285367729.1">
    <property type="nucleotide sequence ID" value="NZ_JASSQD010000001.1"/>
</dbReference>
<protein>
    <submittedName>
        <fullName evidence="7">Translocation/assembly module TamB domain-containing protein</fullName>
    </submittedName>
</protein>
<evidence type="ECO:0000256" key="1">
    <source>
        <dbReference type="ARBA" id="ARBA00004167"/>
    </source>
</evidence>
<keyword evidence="8" id="KW-1185">Reference proteome</keyword>
<feature type="transmembrane region" description="Helical" evidence="5">
    <location>
        <begin position="22"/>
        <end position="48"/>
    </location>
</feature>
<gene>
    <name evidence="7" type="ORF">QQF73_06895</name>
</gene>
<comment type="caution">
    <text evidence="7">The sequence shown here is derived from an EMBL/GenBank/DDBJ whole genome shotgun (WGS) entry which is preliminary data.</text>
</comment>
<accession>A0ABT7HAE4</accession>
<proteinExistence type="predicted"/>
<evidence type="ECO:0000256" key="3">
    <source>
        <dbReference type="ARBA" id="ARBA00022989"/>
    </source>
</evidence>
<organism evidence="7 8">
    <name type="scientific">Marinobacter albus</name>
    <dbReference type="NCBI Taxonomy" id="3030833"/>
    <lineage>
        <taxon>Bacteria</taxon>
        <taxon>Pseudomonadati</taxon>
        <taxon>Pseudomonadota</taxon>
        <taxon>Gammaproteobacteria</taxon>
        <taxon>Pseudomonadales</taxon>
        <taxon>Marinobacteraceae</taxon>
        <taxon>Marinobacter</taxon>
    </lineage>
</organism>
<dbReference type="InterPro" id="IPR007452">
    <property type="entry name" value="TamB_C"/>
</dbReference>
<dbReference type="PANTHER" id="PTHR36985">
    <property type="entry name" value="TRANSLOCATION AND ASSEMBLY MODULE SUBUNIT TAMB"/>
    <property type="match status" value="1"/>
</dbReference>
<sequence>MTNQTDHDQEQQGAQVSRRRPAWFWLLLVLGILILLPLVLVVVILLALRSETGTAWVVDQIPGLDVSEGRGSLMGKWQAATVDWQGYGVDVSVEAAVIDWSPSCLLSKQVCLDVLKARKIEVSVQPASSEDGGARAIDLPDVDLPVGLRIGEVDLGAFSFNETRIWDRVELSAGGSGADWQIERATYQLDDYSVAISGRVETRRDWPVVLNVEASLPPPSGERWSFDVNLSGSVRDLRLSGHSRGYLEARLNGQVSPLDRALPARLRVTSEQFLALETLPETLELQNWFVEADGSLESGFRTRAQATLPGTEGPIDLALDGLVDTGAANDLELILSSSGSGTPGKARVAGEVSWQGGLEANAQLSLDRFPWYSLLPDMAEPGVQLNRLDGSVTWSDNRYHANLKADVEGPQGEATLSSVVDGDASETRLTDLKVVTGAGSLSGNGAVNFSGPLSWQAALQLDGFNPGYWVPSLEASLSGAIETSGTLRDDQIPALQARWDLGGQWQSQPAKARGSLDTSTGNWEVSGLEMTVGENRLEGSGTWGEELAGELRLQLPAPGQLLADLTGQVDAELTLGGTPERPSGELTLGARELGWQDSLAVASLDVDAVMEPGFNLKSRIGAKDVDVAGQQLEALTLNASGTREDHRLEVSARHAEADVRLLFAGAFAPSSWSEWTGSLAQGLIEVPEQNQSWELESPASLAYRADGELTFGAHCWRWRQSTVCAEDQTLLPTPSLAYRIDSFPTTALDPLMPETLRWRGNLNGEIDVTMTDNGPSGQIRVDAGSGSFQVLVDEDWESLAYDRFVTQLNLKPEVAELDLQLAGPDLGEFSVDVAVDPRSPERQLEGQFRLDNLDIALAGIFAGLQEVSGEINGQGTLSGPLMKPAVNGELALTNGRVVDPKLPIPLEEIVVSLGLNGYSAKISGRINSNARSQTTLSGRLNWENAPAGQLKIRGERVPFSLEPYARVELAPDLAIAFREGELSVTGQLAVPRGEIEIKGLPAQAVSVSEDEVIVGVEQEKPAIRTLNMDVTVIVGEDQVTFAAFGVTGDLEGTLRIGNDLDTRGTLQLVNGRYEKFGQELELRTARILFVGNLTQPYLDIEAIRTVDTVVAGIRLSGPVQSPSTEVFSNPDMPQTDALSYLILGRPPQGRGDEGQMSGAALSLGLTQANKFTGKLGEEFGIQQFMLESEGSGEQTSVVASGYLTDELSVRYGVGIFEPITTVALRYDLGRYFYLEAASGLAASLDIFYTRDF</sequence>
<comment type="subcellular location">
    <subcellularLocation>
        <location evidence="1">Membrane</location>
        <topology evidence="1">Single-pass membrane protein</topology>
    </subcellularLocation>
</comment>
<evidence type="ECO:0000313" key="8">
    <source>
        <dbReference type="Proteomes" id="UP001223547"/>
    </source>
</evidence>
<evidence type="ECO:0000256" key="2">
    <source>
        <dbReference type="ARBA" id="ARBA00022692"/>
    </source>
</evidence>